<sequence>MTTSSAETSGGTPADRDREVDDLDDLVVLFVAGLSGAGRSTVANVLEDDGWYVADNVPSTLISTMVDTIRENDPPILRLAMVLRASDGSLGGELAALRAGLEATGTRTRLMFLDASDQVLVRRFEQVRRRHPLQGNGTLVEGIARERVILAPLKDAADLVVETSTLTVAKLREVVEESYPHDAGSPLSVAVQSFGFKYGLPIDSDLVADVRFLPNPYWVTDLRELNGRDAPVREYVLGQDDAEDFLSLYTRLVAVVGKGYLREGKRYMTISIGCTGGKHRSVAIAEELSRRLRRAADDAGATRYDVRVSHRDLGRE</sequence>
<dbReference type="Proteomes" id="UP000466307">
    <property type="component" value="Unassembled WGS sequence"/>
</dbReference>
<dbReference type="Pfam" id="PF03668">
    <property type="entry name" value="RapZ-like_N"/>
    <property type="match status" value="1"/>
</dbReference>
<protein>
    <submittedName>
        <fullName evidence="7">RNase adapter RapZ</fullName>
    </submittedName>
</protein>
<dbReference type="AlphaFoldDB" id="A0A7K3LQT8"/>
<dbReference type="InterPro" id="IPR053931">
    <property type="entry name" value="RapZ_C"/>
</dbReference>
<dbReference type="EMBL" id="JAADZU010000042">
    <property type="protein sequence ID" value="NDK90603.1"/>
    <property type="molecule type" value="Genomic_DNA"/>
</dbReference>
<feature type="binding site" evidence="4">
    <location>
        <begin position="33"/>
        <end position="40"/>
    </location>
    <ligand>
        <name>ATP</name>
        <dbReference type="ChEBI" id="CHEBI:30616"/>
    </ligand>
</feature>
<dbReference type="InterPro" id="IPR005337">
    <property type="entry name" value="RapZ-like"/>
</dbReference>
<comment type="caution">
    <text evidence="7">The sequence shown here is derived from an EMBL/GenBank/DDBJ whole genome shotgun (WGS) entry which is preliminary data.</text>
</comment>
<keyword evidence="2 4" id="KW-0067">ATP-binding</keyword>
<dbReference type="Gene3D" id="3.40.50.300">
    <property type="entry name" value="P-loop containing nucleotide triphosphate hydrolases"/>
    <property type="match status" value="1"/>
</dbReference>
<name>A0A7K3LQT8_9ACTN</name>
<dbReference type="PIRSF" id="PIRSF005052">
    <property type="entry name" value="P-loopkin"/>
    <property type="match status" value="1"/>
</dbReference>
<dbReference type="Pfam" id="PF22740">
    <property type="entry name" value="PapZ_C"/>
    <property type="match status" value="1"/>
</dbReference>
<dbReference type="RefSeq" id="WP_053776492.1">
    <property type="nucleotide sequence ID" value="NZ_JAADZU010000042.1"/>
</dbReference>
<evidence type="ECO:0000256" key="4">
    <source>
        <dbReference type="HAMAP-Rule" id="MF_00636"/>
    </source>
</evidence>
<dbReference type="PANTHER" id="PTHR30448">
    <property type="entry name" value="RNASE ADAPTER PROTEIN RAPZ"/>
    <property type="match status" value="1"/>
</dbReference>
<reference evidence="7 8" key="1">
    <citation type="submission" date="2020-01" db="EMBL/GenBank/DDBJ databases">
        <title>Investigation of new actinobacteria for the biodesulphurisation of diesel fuel.</title>
        <authorList>
            <person name="Athi Narayanan S.M."/>
        </authorList>
    </citation>
    <scope>NUCLEOTIDE SEQUENCE [LARGE SCALE GENOMIC DNA]</scope>
    <source>
        <strain evidence="7 8">213E</strain>
    </source>
</reference>
<evidence type="ECO:0000256" key="1">
    <source>
        <dbReference type="ARBA" id="ARBA00022741"/>
    </source>
</evidence>
<feature type="domain" description="RapZ C-terminal" evidence="6">
    <location>
        <begin position="188"/>
        <end position="313"/>
    </location>
</feature>
<dbReference type="InterPro" id="IPR027417">
    <property type="entry name" value="P-loop_NTPase"/>
</dbReference>
<evidence type="ECO:0000313" key="7">
    <source>
        <dbReference type="EMBL" id="NDK90603.1"/>
    </source>
</evidence>
<accession>A0A7K3LQT8</accession>
<keyword evidence="8" id="KW-1185">Reference proteome</keyword>
<keyword evidence="3 4" id="KW-0342">GTP-binding</keyword>
<dbReference type="GO" id="GO:0005524">
    <property type="term" value="F:ATP binding"/>
    <property type="evidence" value="ECO:0007669"/>
    <property type="project" value="UniProtKB-UniRule"/>
</dbReference>
<gene>
    <name evidence="7" type="primary">rapZ</name>
    <name evidence="7" type="ORF">GYA93_13590</name>
</gene>
<dbReference type="SUPFAM" id="SSF52540">
    <property type="entry name" value="P-loop containing nucleoside triphosphate hydrolases"/>
    <property type="match status" value="1"/>
</dbReference>
<evidence type="ECO:0000259" key="5">
    <source>
        <dbReference type="Pfam" id="PF03668"/>
    </source>
</evidence>
<dbReference type="PANTHER" id="PTHR30448:SF0">
    <property type="entry name" value="RNASE ADAPTER PROTEIN RAPZ"/>
    <property type="match status" value="1"/>
</dbReference>
<evidence type="ECO:0000313" key="8">
    <source>
        <dbReference type="Proteomes" id="UP000466307"/>
    </source>
</evidence>
<evidence type="ECO:0000256" key="3">
    <source>
        <dbReference type="ARBA" id="ARBA00023134"/>
    </source>
</evidence>
<dbReference type="HAMAP" id="MF_00636">
    <property type="entry name" value="RapZ_like"/>
    <property type="match status" value="1"/>
</dbReference>
<dbReference type="InterPro" id="IPR053930">
    <property type="entry name" value="RapZ-like_N"/>
</dbReference>
<dbReference type="NCBIfam" id="NF003828">
    <property type="entry name" value="PRK05416.1"/>
    <property type="match status" value="1"/>
</dbReference>
<keyword evidence="1 4" id="KW-0547">Nucleotide-binding</keyword>
<feature type="domain" description="RapZ-like N-terminal" evidence="5">
    <location>
        <begin position="27"/>
        <end position="179"/>
    </location>
</feature>
<evidence type="ECO:0000256" key="2">
    <source>
        <dbReference type="ARBA" id="ARBA00022840"/>
    </source>
</evidence>
<evidence type="ECO:0000259" key="6">
    <source>
        <dbReference type="Pfam" id="PF22740"/>
    </source>
</evidence>
<organism evidence="7 8">
    <name type="scientific">Gordonia desulfuricans</name>
    <dbReference type="NCBI Taxonomy" id="89051"/>
    <lineage>
        <taxon>Bacteria</taxon>
        <taxon>Bacillati</taxon>
        <taxon>Actinomycetota</taxon>
        <taxon>Actinomycetes</taxon>
        <taxon>Mycobacteriales</taxon>
        <taxon>Gordoniaceae</taxon>
        <taxon>Gordonia</taxon>
    </lineage>
</organism>
<comment type="caution">
    <text evidence="4">Lacks conserved residue(s) required for the propagation of feature annotation.</text>
</comment>
<dbReference type="GO" id="GO:0005525">
    <property type="term" value="F:GTP binding"/>
    <property type="evidence" value="ECO:0007669"/>
    <property type="project" value="UniProtKB-UniRule"/>
</dbReference>
<proteinExistence type="inferred from homology"/>